<keyword evidence="3" id="KW-1185">Reference proteome</keyword>
<organism evidence="2 3">
    <name type="scientific">Kocuria palustris PEL</name>
    <dbReference type="NCBI Taxonomy" id="1236550"/>
    <lineage>
        <taxon>Bacteria</taxon>
        <taxon>Bacillati</taxon>
        <taxon>Actinomycetota</taxon>
        <taxon>Actinomycetes</taxon>
        <taxon>Micrococcales</taxon>
        <taxon>Micrococcaceae</taxon>
        <taxon>Kocuria</taxon>
    </lineage>
</organism>
<dbReference type="Pfam" id="PF20060">
    <property type="entry name" value="DUF6459"/>
    <property type="match status" value="1"/>
</dbReference>
<sequence>MPITSHRPPTPRTGDRTAAPGTARPYVWRQQQRTAPRPSAPGTERERATALIRAVAVAAVEVLAGARPARQLARWAEPEIVDRLHRRAVLLQRRRALEPAEAPVHRVHQHSEVRSQRVCAVDAGIYEAALVICDDARSRAVVVRAERQEKAWRITVLEVG</sequence>
<feature type="region of interest" description="Disordered" evidence="1">
    <location>
        <begin position="1"/>
        <end position="46"/>
    </location>
</feature>
<name>M2YC86_9MICC</name>
<dbReference type="STRING" id="71999.KPaMU14_03725"/>
<proteinExistence type="predicted"/>
<evidence type="ECO:0000313" key="3">
    <source>
        <dbReference type="Proteomes" id="UP000009877"/>
    </source>
</evidence>
<evidence type="ECO:0000313" key="2">
    <source>
        <dbReference type="EMBL" id="EME36115.1"/>
    </source>
</evidence>
<dbReference type="InterPro" id="IPR045596">
    <property type="entry name" value="DUF6459"/>
</dbReference>
<accession>M2YC86</accession>
<evidence type="ECO:0000256" key="1">
    <source>
        <dbReference type="SAM" id="MobiDB-lite"/>
    </source>
</evidence>
<dbReference type="Proteomes" id="UP000009877">
    <property type="component" value="Unassembled WGS sequence"/>
</dbReference>
<comment type="caution">
    <text evidence="2">The sequence shown here is derived from an EMBL/GenBank/DDBJ whole genome shotgun (WGS) entry which is preliminary data.</text>
</comment>
<dbReference type="AlphaFoldDB" id="M2YC86"/>
<protein>
    <recommendedName>
        <fullName evidence="4">3-hydroxyacyl-CoA dehydrogenase</fullName>
    </recommendedName>
</protein>
<gene>
    <name evidence="2" type="ORF">C884_00883</name>
</gene>
<dbReference type="RefSeq" id="WP_006215311.1">
    <property type="nucleotide sequence ID" value="NZ_ANHZ02000018.1"/>
</dbReference>
<dbReference type="EMBL" id="ANHZ02000018">
    <property type="protein sequence ID" value="EME36115.1"/>
    <property type="molecule type" value="Genomic_DNA"/>
</dbReference>
<reference evidence="2 3" key="1">
    <citation type="journal article" date="2014" name="Genome Announc.">
        <title>Draft Genome Sequence of Kocuria palustris PEL.</title>
        <authorList>
            <person name="Sharma G."/>
            <person name="Khatri I."/>
            <person name="Subramanian S."/>
        </authorList>
    </citation>
    <scope>NUCLEOTIDE SEQUENCE [LARGE SCALE GENOMIC DNA]</scope>
    <source>
        <strain evidence="2 3">PEL</strain>
    </source>
</reference>
<evidence type="ECO:0008006" key="4">
    <source>
        <dbReference type="Google" id="ProtNLM"/>
    </source>
</evidence>